<accession>A0A9P6MB57</accession>
<proteinExistence type="predicted"/>
<evidence type="ECO:0000313" key="2">
    <source>
        <dbReference type="Proteomes" id="UP000749646"/>
    </source>
</evidence>
<comment type="caution">
    <text evidence="1">The sequence shown here is derived from an EMBL/GenBank/DDBJ whole genome shotgun (WGS) entry which is preliminary data.</text>
</comment>
<evidence type="ECO:0000313" key="1">
    <source>
        <dbReference type="EMBL" id="KAF9986724.1"/>
    </source>
</evidence>
<dbReference type="EMBL" id="JAAAHW010003213">
    <property type="protein sequence ID" value="KAF9986724.1"/>
    <property type="molecule type" value="Genomic_DNA"/>
</dbReference>
<keyword evidence="2" id="KW-1185">Reference proteome</keyword>
<gene>
    <name evidence="1" type="ORF">BGZ65_006517</name>
</gene>
<dbReference type="AlphaFoldDB" id="A0A9P6MB57"/>
<dbReference type="Proteomes" id="UP000749646">
    <property type="component" value="Unassembled WGS sequence"/>
</dbReference>
<organism evidence="1 2">
    <name type="scientific">Modicella reniformis</name>
    <dbReference type="NCBI Taxonomy" id="1440133"/>
    <lineage>
        <taxon>Eukaryota</taxon>
        <taxon>Fungi</taxon>
        <taxon>Fungi incertae sedis</taxon>
        <taxon>Mucoromycota</taxon>
        <taxon>Mortierellomycotina</taxon>
        <taxon>Mortierellomycetes</taxon>
        <taxon>Mortierellales</taxon>
        <taxon>Mortierellaceae</taxon>
        <taxon>Modicella</taxon>
    </lineage>
</organism>
<sequence length="144" mass="16637">MEYMSWPLLDDEDGKFGWTPTVIFRDLKSSDNALTLITRNPGLQKLDVLYQDDRIRLNTFTKDVLAALSSHQSLRPLVSFESLLISVLEWSPLLEHLKLGRVGETAFEDGIVLVLIRHCPHLMSFHQKRQHDWNGIQMAYDPSF</sequence>
<reference evidence="1" key="1">
    <citation type="journal article" date="2020" name="Fungal Divers.">
        <title>Resolving the Mortierellaceae phylogeny through synthesis of multi-gene phylogenetics and phylogenomics.</title>
        <authorList>
            <person name="Vandepol N."/>
            <person name="Liber J."/>
            <person name="Desiro A."/>
            <person name="Na H."/>
            <person name="Kennedy M."/>
            <person name="Barry K."/>
            <person name="Grigoriev I.V."/>
            <person name="Miller A.N."/>
            <person name="O'Donnell K."/>
            <person name="Stajich J.E."/>
            <person name="Bonito G."/>
        </authorList>
    </citation>
    <scope>NUCLEOTIDE SEQUENCE</scope>
    <source>
        <strain evidence="1">MES-2147</strain>
    </source>
</reference>
<protein>
    <submittedName>
        <fullName evidence="1">Uncharacterized protein</fullName>
    </submittedName>
</protein>
<name>A0A9P6MB57_9FUNG</name>